<evidence type="ECO:0000256" key="7">
    <source>
        <dbReference type="ARBA" id="ARBA00023002"/>
    </source>
</evidence>
<reference evidence="14" key="2">
    <citation type="submission" date="2015-03" db="UniProtKB">
        <authorList>
            <consortium name="EnsemblPlants"/>
        </authorList>
    </citation>
    <scope>IDENTIFICATION</scope>
</reference>
<comment type="pathway">
    <text evidence="2">Lipid metabolism; polyunsaturated fatty acid biosynthesis.</text>
</comment>
<dbReference type="InterPro" id="IPR015876">
    <property type="entry name" value="Acyl-CoA_DS"/>
</dbReference>
<dbReference type="EnsemblPlants" id="Bo3g068070.1">
    <property type="protein sequence ID" value="Bo3g068070.1"/>
    <property type="gene ID" value="Bo3g068070"/>
</dbReference>
<evidence type="ECO:0000256" key="8">
    <source>
        <dbReference type="ARBA" id="ARBA00023004"/>
    </source>
</evidence>
<feature type="domain" description="Fatty acid desaturase" evidence="13">
    <location>
        <begin position="102"/>
        <end position="321"/>
    </location>
</feature>
<reference evidence="14 15" key="1">
    <citation type="journal article" date="2014" name="Genome Biol.">
        <title>Transcriptome and methylome profiling reveals relics of genome dominance in the mesopolyploid Brassica oleracea.</title>
        <authorList>
            <person name="Parkin I.A."/>
            <person name="Koh C."/>
            <person name="Tang H."/>
            <person name="Robinson S.J."/>
            <person name="Kagale S."/>
            <person name="Clarke W.E."/>
            <person name="Town C.D."/>
            <person name="Nixon J."/>
            <person name="Krishnakumar V."/>
            <person name="Bidwell S.L."/>
            <person name="Denoeud F."/>
            <person name="Belcram H."/>
            <person name="Links M.G."/>
            <person name="Just J."/>
            <person name="Clarke C."/>
            <person name="Bender T."/>
            <person name="Huebert T."/>
            <person name="Mason A.S."/>
            <person name="Pires J.C."/>
            <person name="Barker G."/>
            <person name="Moore J."/>
            <person name="Walley P.G."/>
            <person name="Manoli S."/>
            <person name="Batley J."/>
            <person name="Edwards D."/>
            <person name="Nelson M.N."/>
            <person name="Wang X."/>
            <person name="Paterson A.H."/>
            <person name="King G."/>
            <person name="Bancroft I."/>
            <person name="Chalhoub B."/>
            <person name="Sharpe A.G."/>
        </authorList>
    </citation>
    <scope>NUCLEOTIDE SEQUENCE</scope>
    <source>
        <strain evidence="14 15">cv. TO1000</strain>
    </source>
</reference>
<feature type="transmembrane region" description="Helical" evidence="12">
    <location>
        <begin position="196"/>
        <end position="213"/>
    </location>
</feature>
<dbReference type="CDD" id="cd03505">
    <property type="entry name" value="Delta9-FADS-like"/>
    <property type="match status" value="1"/>
</dbReference>
<dbReference type="OMA" id="MERTWML"/>
<comment type="similarity">
    <text evidence="3 11">Belongs to the fatty acid desaturase type 1 family.</text>
</comment>
<evidence type="ECO:0000313" key="14">
    <source>
        <dbReference type="EnsemblPlants" id="Bo3g068070.1"/>
    </source>
</evidence>
<dbReference type="GO" id="GO:0016717">
    <property type="term" value="F:oxidoreductase activity, acting on paired donors, with oxidation of a pair of donors resulting in the reduction of molecular oxygen to two molecules of water"/>
    <property type="evidence" value="ECO:0007669"/>
    <property type="project" value="InterPro"/>
</dbReference>
<evidence type="ECO:0000256" key="9">
    <source>
        <dbReference type="ARBA" id="ARBA00023098"/>
    </source>
</evidence>
<dbReference type="Gramene" id="Bo3g068070.1">
    <property type="protein sequence ID" value="Bo3g068070.1"/>
    <property type="gene ID" value="Bo3g068070"/>
</dbReference>
<comment type="domain">
    <text evidence="11">The histidine box domains are involved in binding the catalytic metal ions.</text>
</comment>
<keyword evidence="4 11" id="KW-0812">Transmembrane</keyword>
<dbReference type="GO" id="GO:0005789">
    <property type="term" value="C:endoplasmic reticulum membrane"/>
    <property type="evidence" value="ECO:0007669"/>
    <property type="project" value="TreeGrafter"/>
</dbReference>
<dbReference type="GO" id="GO:0042761">
    <property type="term" value="P:very long-chain fatty acid biosynthetic process"/>
    <property type="evidence" value="ECO:0007669"/>
    <property type="project" value="TreeGrafter"/>
</dbReference>
<dbReference type="GO" id="GO:0006636">
    <property type="term" value="P:unsaturated fatty acid biosynthetic process"/>
    <property type="evidence" value="ECO:0007669"/>
    <property type="project" value="UniProtKB-UniPathway"/>
</dbReference>
<feature type="transmembrane region" description="Helical" evidence="12">
    <location>
        <begin position="233"/>
        <end position="259"/>
    </location>
</feature>
<evidence type="ECO:0000259" key="13">
    <source>
        <dbReference type="Pfam" id="PF00487"/>
    </source>
</evidence>
<keyword evidence="8" id="KW-0408">Iron</keyword>
<dbReference type="eggNOG" id="KOG1600">
    <property type="taxonomic scope" value="Eukaryota"/>
</dbReference>
<comment type="cofactor">
    <cofactor evidence="11">
        <name>Fe(2+)</name>
        <dbReference type="ChEBI" id="CHEBI:29033"/>
    </cofactor>
</comment>
<evidence type="ECO:0000256" key="6">
    <source>
        <dbReference type="ARBA" id="ARBA00022989"/>
    </source>
</evidence>
<evidence type="ECO:0000256" key="5">
    <source>
        <dbReference type="ARBA" id="ARBA00022832"/>
    </source>
</evidence>
<dbReference type="PANTHER" id="PTHR11351">
    <property type="entry name" value="ACYL-COA DESATURASE"/>
    <property type="match status" value="1"/>
</dbReference>
<name>A0A0D3BBJ6_BRAOL</name>
<keyword evidence="15" id="KW-1185">Reference proteome</keyword>
<keyword evidence="11" id="KW-0444">Lipid biosynthesis</keyword>
<dbReference type="Pfam" id="PF00487">
    <property type="entry name" value="FA_desaturase"/>
    <property type="match status" value="1"/>
</dbReference>
<sequence length="353" mass="40295">MVSLCTTLKPLSPFSPFVKQGNLNYTSALITYRTSNSANSFLPKRGGTVAVHDAPDQVESSCRIPLTEVVAVRKKSAFWERSWSSRDAFCLPPSHHWGVHIALCYHRNLSHRSFDLPKWLEFIFAYGGILAFQGGPIEWVSNHRYHHKHCDTQRDPHSPTQGFWFGHFTWLFDSGSILKKPWTNMVALVELAAPQIYLYFLLIVIICVVEENVNDLVREPFYRFLQRTLPLHLIAYGFLLYICGGMPYLVWGIGVATVVRLHGTLLVNSVCHTWGTRAWNTPDVSKNNWWAAIITIGEGWHNNHHAFEFSARVGLEWWQLDVTWCLICFLEAIGLATNVKSPTEAQKKIMALV</sequence>
<evidence type="ECO:0000256" key="3">
    <source>
        <dbReference type="ARBA" id="ARBA00009295"/>
    </source>
</evidence>
<keyword evidence="7 11" id="KW-0560">Oxidoreductase</keyword>
<comment type="subcellular location">
    <subcellularLocation>
        <location evidence="1">Membrane</location>
        <topology evidence="1">Multi-pass membrane protein</topology>
    </subcellularLocation>
</comment>
<evidence type="ECO:0000256" key="1">
    <source>
        <dbReference type="ARBA" id="ARBA00004141"/>
    </source>
</evidence>
<accession>A0A0D3BBJ6</accession>
<keyword evidence="11" id="KW-0275">Fatty acid biosynthesis</keyword>
<evidence type="ECO:0000256" key="10">
    <source>
        <dbReference type="ARBA" id="ARBA00023136"/>
    </source>
</evidence>
<dbReference type="PANTHER" id="PTHR11351:SF74">
    <property type="entry name" value="GENOME ASSEMBLY, CHROMOSOME: A03"/>
    <property type="match status" value="1"/>
</dbReference>
<keyword evidence="5" id="KW-0276">Fatty acid metabolism</keyword>
<dbReference type="STRING" id="109376.A0A0D3BBJ6"/>
<dbReference type="Proteomes" id="UP000032141">
    <property type="component" value="Chromosome C3"/>
</dbReference>
<evidence type="ECO:0000256" key="11">
    <source>
        <dbReference type="RuleBase" id="RU000581"/>
    </source>
</evidence>
<dbReference type="HOGENOM" id="CLU_027359_1_0_1"/>
<keyword evidence="6 12" id="KW-1133">Transmembrane helix</keyword>
<protein>
    <recommendedName>
        <fullName evidence="13">Fatty acid desaturase domain-containing protein</fullName>
    </recommendedName>
</protein>
<evidence type="ECO:0000313" key="15">
    <source>
        <dbReference type="Proteomes" id="UP000032141"/>
    </source>
</evidence>
<evidence type="ECO:0000256" key="4">
    <source>
        <dbReference type="ARBA" id="ARBA00022692"/>
    </source>
</evidence>
<dbReference type="InterPro" id="IPR005804">
    <property type="entry name" value="FA_desaturase_dom"/>
</dbReference>
<keyword evidence="9" id="KW-0443">Lipid metabolism</keyword>
<dbReference type="UniPathway" id="UPA00658"/>
<dbReference type="PRINTS" id="PR00075">
    <property type="entry name" value="FACDDSATRASE"/>
</dbReference>
<evidence type="ECO:0000256" key="2">
    <source>
        <dbReference type="ARBA" id="ARBA00005105"/>
    </source>
</evidence>
<keyword evidence="10 12" id="KW-0472">Membrane</keyword>
<organism evidence="14 15">
    <name type="scientific">Brassica oleracea var. oleracea</name>
    <dbReference type="NCBI Taxonomy" id="109376"/>
    <lineage>
        <taxon>Eukaryota</taxon>
        <taxon>Viridiplantae</taxon>
        <taxon>Streptophyta</taxon>
        <taxon>Embryophyta</taxon>
        <taxon>Tracheophyta</taxon>
        <taxon>Spermatophyta</taxon>
        <taxon>Magnoliopsida</taxon>
        <taxon>eudicotyledons</taxon>
        <taxon>Gunneridae</taxon>
        <taxon>Pentapetalae</taxon>
        <taxon>rosids</taxon>
        <taxon>malvids</taxon>
        <taxon>Brassicales</taxon>
        <taxon>Brassicaceae</taxon>
        <taxon>Brassiceae</taxon>
        <taxon>Brassica</taxon>
    </lineage>
</organism>
<dbReference type="AlphaFoldDB" id="A0A0D3BBJ6"/>
<proteinExistence type="inferred from homology"/>
<evidence type="ECO:0000256" key="12">
    <source>
        <dbReference type="SAM" id="Phobius"/>
    </source>
</evidence>